<keyword evidence="4 6" id="KW-0503">Monooxygenase</keyword>
<name>A0A0F7C246_BRELA</name>
<dbReference type="InterPro" id="IPR011251">
    <property type="entry name" value="Luciferase-like_dom"/>
</dbReference>
<accession>A0A0F7C246</accession>
<dbReference type="InterPro" id="IPR050172">
    <property type="entry name" value="SsuD_RutA_monooxygenase"/>
</dbReference>
<evidence type="ECO:0000256" key="1">
    <source>
        <dbReference type="ARBA" id="ARBA00022630"/>
    </source>
</evidence>
<keyword evidence="1" id="KW-0285">Flavoprotein</keyword>
<gene>
    <name evidence="6" type="ORF">EX87_22645</name>
</gene>
<evidence type="ECO:0000256" key="2">
    <source>
        <dbReference type="ARBA" id="ARBA00022643"/>
    </source>
</evidence>
<dbReference type="EMBL" id="CP011076">
    <property type="protein sequence ID" value="AKF96325.1"/>
    <property type="molecule type" value="Genomic_DNA"/>
</dbReference>
<dbReference type="GO" id="GO:0008726">
    <property type="term" value="F:alkanesulfonate monooxygenase activity"/>
    <property type="evidence" value="ECO:0007669"/>
    <property type="project" value="TreeGrafter"/>
</dbReference>
<dbReference type="Gene3D" id="3.20.20.30">
    <property type="entry name" value="Luciferase-like domain"/>
    <property type="match status" value="1"/>
</dbReference>
<feature type="domain" description="Luciferase-like" evidence="5">
    <location>
        <begin position="1"/>
        <end position="311"/>
    </location>
</feature>
<evidence type="ECO:0000256" key="3">
    <source>
        <dbReference type="ARBA" id="ARBA00023002"/>
    </source>
</evidence>
<keyword evidence="2" id="KW-0288">FMN</keyword>
<dbReference type="Pfam" id="PF00296">
    <property type="entry name" value="Bac_luciferase"/>
    <property type="match status" value="1"/>
</dbReference>
<reference evidence="6" key="1">
    <citation type="submission" date="2015-03" db="EMBL/GenBank/DDBJ databases">
        <title>MIGS Cultured Bacterial/Archaeal sample from Brevibacillus laterosporus.</title>
        <authorList>
            <person name="Zeng D."/>
            <person name="Zhu L."/>
            <person name="Dong G."/>
            <person name="Ye W."/>
            <person name="Ren D."/>
            <person name="Wu L."/>
            <person name="Xu J."/>
            <person name="Li G."/>
            <person name="Guo L."/>
        </authorList>
    </citation>
    <scope>NUCLEOTIDE SEQUENCE</scope>
    <source>
        <strain evidence="6">B9</strain>
        <plasmid evidence="6">unnamed2</plasmid>
    </source>
</reference>
<organism evidence="6">
    <name type="scientific">Brevibacillus laterosporus</name>
    <name type="common">Bacillus laterosporus</name>
    <dbReference type="NCBI Taxonomy" id="1465"/>
    <lineage>
        <taxon>Bacteria</taxon>
        <taxon>Bacillati</taxon>
        <taxon>Bacillota</taxon>
        <taxon>Bacilli</taxon>
        <taxon>Bacillales</taxon>
        <taxon>Paenibacillaceae</taxon>
        <taxon>Brevibacillus</taxon>
    </lineage>
</organism>
<dbReference type="PANTHER" id="PTHR42847:SF4">
    <property type="entry name" value="ALKANESULFONATE MONOOXYGENASE-RELATED"/>
    <property type="match status" value="1"/>
</dbReference>
<dbReference type="AlphaFoldDB" id="A0A0F7C246"/>
<proteinExistence type="predicted"/>
<evidence type="ECO:0000313" key="6">
    <source>
        <dbReference type="EMBL" id="AKF96325.1"/>
    </source>
</evidence>
<evidence type="ECO:0000259" key="5">
    <source>
        <dbReference type="Pfam" id="PF00296"/>
    </source>
</evidence>
<dbReference type="RefSeq" id="WP_031415670.1">
    <property type="nucleotide sequence ID" value="NZ_CP011076.1"/>
</dbReference>
<geneLocation type="plasmid" evidence="6">
    <name>unnamed2</name>
</geneLocation>
<evidence type="ECO:0000256" key="4">
    <source>
        <dbReference type="ARBA" id="ARBA00023033"/>
    </source>
</evidence>
<dbReference type="SUPFAM" id="SSF51679">
    <property type="entry name" value="Bacterial luciferase-like"/>
    <property type="match status" value="1"/>
</dbReference>
<dbReference type="InterPro" id="IPR036661">
    <property type="entry name" value="Luciferase-like_sf"/>
</dbReference>
<dbReference type="GO" id="GO:0046306">
    <property type="term" value="P:alkanesulfonate catabolic process"/>
    <property type="evidence" value="ECO:0007669"/>
    <property type="project" value="TreeGrafter"/>
</dbReference>
<dbReference type="PANTHER" id="PTHR42847">
    <property type="entry name" value="ALKANESULFONATE MONOOXYGENASE"/>
    <property type="match status" value="1"/>
</dbReference>
<keyword evidence="3" id="KW-0560">Oxidoreductase</keyword>
<keyword evidence="6" id="KW-0614">Plasmid</keyword>
<protein>
    <submittedName>
        <fullName evidence="6">Alkanesulfonate monooxygenase</fullName>
    </submittedName>
</protein>
<sequence>MEFCWALPVVPTDQYHELYRAYTDQALRAEKNNFDGVLVSSTPTSVDPFIASTKIGLETTSIRILLAQNTNHCLPTYTAKALNTLNQMIKHRADVNVITGSSSIALSREAQGDPHSTRYQRTKEFMEIIQLLRKGTTSYKGEFFHISNCDIYPKENVEKRGRYFVAGSSEEAMTIAAHFGDAYILYACEFDLISKHYNKVKQMASEKGRSISCGVLVDIIARQTSEEAWNAANELLENTSPITKRITRAFLKTSDSVGLGRYKNLTAENNYMIGENLWGGLSQVNPSNSISIVGSYEEVVETLKKYHEAGAEFFLLTSLLHDNEIERIGQHIIPQLKKAKVSIN</sequence>